<keyword evidence="2" id="KW-0472">Membrane</keyword>
<evidence type="ECO:0000256" key="2">
    <source>
        <dbReference type="SAM" id="Phobius"/>
    </source>
</evidence>
<dbReference type="AlphaFoldDB" id="W6QQ13"/>
<sequence>MDTVMTSLPPQVGAILMENISIGILVHTLPAMARFISQASNLPTAIPFMIGWYAMVTSQAVVLYSRLHLVISDTRKVRDARFARPAAIFDQVQSTGFYIQDFIISGIYIYKAARACSTRMIITNAYILYIPMTVLFFGLNYSDTRFAHPTAIFDRVQSTGFCIQDFIISGIYIYKAARAFKIIITLRSRDSRNAIIHLLYINILVVILNVLLLLTEYKLHYVQVSFKTVVYSIKLKLEFSVLNRLQLLVHTNPYVYQRGPEGQRRPSDRNIFGKVSSRSLAAPDVRVQPSITEEELPRHSLQPGNIHGYHKALRQISSDSIILPEDASYSGTLSEGHSSTPSSSSSETLPRLELTLSQFSPRLNI</sequence>
<dbReference type="PANTHER" id="PTHR37013">
    <property type="entry name" value="INTEGRAL MEMBRANE PROTEIN (AFU_ORTHOLOGUE AFUA_1G05950)-RELATED"/>
    <property type="match status" value="1"/>
</dbReference>
<dbReference type="PANTHER" id="PTHR37013:SF3">
    <property type="entry name" value="INTEGRAL MEMBRANE PROTEIN (AFU_ORTHOLOGUE AFUA_1G05950)"/>
    <property type="match status" value="1"/>
</dbReference>
<name>W6QQ13_PENRF</name>
<evidence type="ECO:0000259" key="3">
    <source>
        <dbReference type="Pfam" id="PF24802"/>
    </source>
</evidence>
<feature type="compositionally biased region" description="Low complexity" evidence="1">
    <location>
        <begin position="332"/>
        <end position="352"/>
    </location>
</feature>
<feature type="transmembrane region" description="Helical" evidence="2">
    <location>
        <begin position="121"/>
        <end position="141"/>
    </location>
</feature>
<gene>
    <name evidence="4" type="ORF">PROQFM164_S15g000004</name>
</gene>
<evidence type="ECO:0000313" key="5">
    <source>
        <dbReference type="Proteomes" id="UP000030686"/>
    </source>
</evidence>
<dbReference type="OMA" id="VEVIAMF"/>
<keyword evidence="2" id="KW-0812">Transmembrane</keyword>
<evidence type="ECO:0000256" key="1">
    <source>
        <dbReference type="SAM" id="MobiDB-lite"/>
    </source>
</evidence>
<keyword evidence="2" id="KW-1133">Transmembrane helix</keyword>
<dbReference type="OrthoDB" id="405906at2759"/>
<feature type="transmembrane region" description="Helical" evidence="2">
    <location>
        <begin position="45"/>
        <end position="65"/>
    </location>
</feature>
<dbReference type="STRING" id="1365484.W6QQ13"/>
<dbReference type="InterPro" id="IPR056120">
    <property type="entry name" value="DUF7703"/>
</dbReference>
<protein>
    <recommendedName>
        <fullName evidence="3">DUF7703 domain-containing protein</fullName>
    </recommendedName>
</protein>
<feature type="region of interest" description="Disordered" evidence="1">
    <location>
        <begin position="328"/>
        <end position="352"/>
    </location>
</feature>
<dbReference type="EMBL" id="HG792029">
    <property type="protein sequence ID" value="CDM38540.1"/>
    <property type="molecule type" value="Genomic_DNA"/>
</dbReference>
<feature type="domain" description="DUF7703" evidence="3">
    <location>
        <begin position="34"/>
        <end position="78"/>
    </location>
</feature>
<evidence type="ECO:0000313" key="4">
    <source>
        <dbReference type="EMBL" id="CDM38540.1"/>
    </source>
</evidence>
<reference evidence="4" key="1">
    <citation type="journal article" date="2014" name="Nat. Commun.">
        <title>Multiple recent horizontal transfers of a large genomic region in cheese making fungi.</title>
        <authorList>
            <person name="Cheeseman K."/>
            <person name="Ropars J."/>
            <person name="Renault P."/>
            <person name="Dupont J."/>
            <person name="Gouzy J."/>
            <person name="Branca A."/>
            <person name="Abraham A.L."/>
            <person name="Ceppi M."/>
            <person name="Conseiller E."/>
            <person name="Debuchy R."/>
            <person name="Malagnac F."/>
            <person name="Goarin A."/>
            <person name="Silar P."/>
            <person name="Lacoste S."/>
            <person name="Sallet E."/>
            <person name="Bensimon A."/>
            <person name="Giraud T."/>
            <person name="Brygoo Y."/>
        </authorList>
    </citation>
    <scope>NUCLEOTIDE SEQUENCE [LARGE SCALE GENOMIC DNA]</scope>
    <source>
        <strain evidence="4">FM164</strain>
    </source>
</reference>
<feature type="domain" description="DUF7703" evidence="3">
    <location>
        <begin position="119"/>
        <end position="248"/>
    </location>
</feature>
<feature type="transmembrane region" description="Helical" evidence="2">
    <location>
        <begin position="156"/>
        <end position="174"/>
    </location>
</feature>
<dbReference type="Pfam" id="PF24802">
    <property type="entry name" value="DUF7703"/>
    <property type="match status" value="2"/>
</dbReference>
<organism evidence="4 5">
    <name type="scientific">Penicillium roqueforti (strain FM164)</name>
    <dbReference type="NCBI Taxonomy" id="1365484"/>
    <lineage>
        <taxon>Eukaryota</taxon>
        <taxon>Fungi</taxon>
        <taxon>Dikarya</taxon>
        <taxon>Ascomycota</taxon>
        <taxon>Pezizomycotina</taxon>
        <taxon>Eurotiomycetes</taxon>
        <taxon>Eurotiomycetidae</taxon>
        <taxon>Eurotiales</taxon>
        <taxon>Aspergillaceae</taxon>
        <taxon>Penicillium</taxon>
    </lineage>
</organism>
<dbReference type="Proteomes" id="UP000030686">
    <property type="component" value="Unassembled WGS sequence"/>
</dbReference>
<feature type="transmembrane region" description="Helical" evidence="2">
    <location>
        <begin position="12"/>
        <end position="33"/>
    </location>
</feature>
<proteinExistence type="predicted"/>
<feature type="transmembrane region" description="Helical" evidence="2">
    <location>
        <begin position="195"/>
        <end position="214"/>
    </location>
</feature>
<accession>W6QQ13</accession>
<keyword evidence="5" id="KW-1185">Reference proteome</keyword>